<evidence type="ECO:0000313" key="2">
    <source>
        <dbReference type="Proteomes" id="UP000499080"/>
    </source>
</evidence>
<gene>
    <name evidence="1" type="ORF">AVEN_167976_1</name>
</gene>
<keyword evidence="2" id="KW-1185">Reference proteome</keyword>
<evidence type="ECO:0000313" key="1">
    <source>
        <dbReference type="EMBL" id="GBN54260.1"/>
    </source>
</evidence>
<proteinExistence type="predicted"/>
<dbReference type="Proteomes" id="UP000499080">
    <property type="component" value="Unassembled WGS sequence"/>
</dbReference>
<sequence>MSNETFTPITKVRKEMFKTYLFWNEKYLSYIRKFKNAQEACNNAKTYSLQLCNRGIDPDSDTYKPIKTDEELIKYYMDIMEKYLNKISNELENLYNIIRSSSGDAQKKFYNKETYIMRMLDIASQAESRCMKRRQDFVRRCLDVLNSSSRRDFLSMLL</sequence>
<accession>A0A4Y2PUL8</accession>
<reference evidence="1 2" key="1">
    <citation type="journal article" date="2019" name="Sci. Rep.">
        <title>Orb-weaving spider Araneus ventricosus genome elucidates the spidroin gene catalogue.</title>
        <authorList>
            <person name="Kono N."/>
            <person name="Nakamura H."/>
            <person name="Ohtoshi R."/>
            <person name="Moran D.A.P."/>
            <person name="Shinohara A."/>
            <person name="Yoshida Y."/>
            <person name="Fujiwara M."/>
            <person name="Mori M."/>
            <person name="Tomita M."/>
            <person name="Arakawa K."/>
        </authorList>
    </citation>
    <scope>NUCLEOTIDE SEQUENCE [LARGE SCALE GENOMIC DNA]</scope>
</reference>
<protein>
    <submittedName>
        <fullName evidence="1">Uncharacterized protein</fullName>
    </submittedName>
</protein>
<dbReference type="EMBL" id="BGPR01012053">
    <property type="protein sequence ID" value="GBN54260.1"/>
    <property type="molecule type" value="Genomic_DNA"/>
</dbReference>
<name>A0A4Y2PUL8_ARAVE</name>
<organism evidence="1 2">
    <name type="scientific">Araneus ventricosus</name>
    <name type="common">Orbweaver spider</name>
    <name type="synonym">Epeira ventricosa</name>
    <dbReference type="NCBI Taxonomy" id="182803"/>
    <lineage>
        <taxon>Eukaryota</taxon>
        <taxon>Metazoa</taxon>
        <taxon>Ecdysozoa</taxon>
        <taxon>Arthropoda</taxon>
        <taxon>Chelicerata</taxon>
        <taxon>Arachnida</taxon>
        <taxon>Araneae</taxon>
        <taxon>Araneomorphae</taxon>
        <taxon>Entelegynae</taxon>
        <taxon>Araneoidea</taxon>
        <taxon>Araneidae</taxon>
        <taxon>Araneus</taxon>
    </lineage>
</organism>
<dbReference type="AlphaFoldDB" id="A0A4Y2PUL8"/>
<comment type="caution">
    <text evidence="1">The sequence shown here is derived from an EMBL/GenBank/DDBJ whole genome shotgun (WGS) entry which is preliminary data.</text>
</comment>